<evidence type="ECO:0000256" key="2">
    <source>
        <dbReference type="SAM" id="Phobius"/>
    </source>
</evidence>
<keyword evidence="2" id="KW-1133">Transmembrane helix</keyword>
<dbReference type="InterPro" id="IPR048688">
    <property type="entry name" value="CofB-like_pilin_dom"/>
</dbReference>
<dbReference type="Pfam" id="PF07963">
    <property type="entry name" value="N_methyl"/>
    <property type="match status" value="1"/>
</dbReference>
<dbReference type="PROSITE" id="PS00409">
    <property type="entry name" value="PROKAR_NTER_METHYL"/>
    <property type="match status" value="1"/>
</dbReference>
<dbReference type="Pfam" id="PF22228">
    <property type="entry name" value="CofB_beta-rpt"/>
    <property type="match status" value="1"/>
</dbReference>
<evidence type="ECO:0000256" key="1">
    <source>
        <dbReference type="ARBA" id="ARBA00004167"/>
    </source>
</evidence>
<keyword evidence="2" id="KW-0472">Membrane</keyword>
<dbReference type="EMBL" id="LN651094">
    <property type="protein sequence ID" value="CEJ09701.1"/>
    <property type="molecule type" value="Genomic_DNA"/>
</dbReference>
<proteinExistence type="predicted"/>
<dbReference type="InterPro" id="IPR012902">
    <property type="entry name" value="N_methyl_site"/>
</dbReference>
<dbReference type="NCBIfam" id="TIGR02532">
    <property type="entry name" value="IV_pilin_GFxxxE"/>
    <property type="match status" value="1"/>
</dbReference>
<reference evidence="6" key="1">
    <citation type="submission" date="2014-11" db="EMBL/GenBank/DDBJ databases">
        <authorList>
            <person name="Aslett M."/>
        </authorList>
    </citation>
    <scope>NUCLEOTIDE SEQUENCE</scope>
    <source>
        <strain evidence="6">ETEC_ESEI_111</strain>
    </source>
</reference>
<dbReference type="AlphaFoldDB" id="A0A0F7TDN9"/>
<dbReference type="Pfam" id="PF21444">
    <property type="entry name" value="CofB_pilin_dom"/>
    <property type="match status" value="1"/>
</dbReference>
<feature type="domain" description="CofB C-terminal" evidence="5">
    <location>
        <begin position="361"/>
        <end position="518"/>
    </location>
</feature>
<feature type="domain" description="CofB-like pilin" evidence="3">
    <location>
        <begin position="39"/>
        <end position="259"/>
    </location>
</feature>
<sequence>MKMKGFTLLEMIVTLAVMGIAMLSVIKYKEKEADEARRQIVSNALISEIAGIVDFVSEEQITVIENGQEKEITNPLYEQSSGIPYINRTTNKDLNSAMSTNASEFISWGAGTSTRIFFTRKYCISTGTQGKYEFSKDYIPCEEPVILSNNDLKIERIDLIGADGSAASAIERVDFILAFDKLNSTESFYFSNYVSSLEKAAEQHSISFKDIYVVERNSSGAAGWRLTTISGKPLTFSGLSKNIGSLDKTKNYGLRLSIDPNLGKFLRADGRVGADKLCWNIDNKMSGPCLAADDSGNNLVLTKGKGAKSNEPGLCWDLNTGTSKLCLTQIEGKDNNDKDVSLIKLKDDDGNPATMLANILVEEKSMTDSTKKELRTIPNTIYAAFSNSNESDLVITNPGNYIGNVTSETGRIELNVQDCPVSPDGNKLHPRLSASIASIVADTKDSNGKYQADFSSLAGNRNSGGQLGYLSGTAIQVNQSGSKWYITATMGVFDPLTNTTYVYLNPKFLSVNITTWCSTEPQT</sequence>
<evidence type="ECO:0000259" key="3">
    <source>
        <dbReference type="Pfam" id="PF21444"/>
    </source>
</evidence>
<comment type="subcellular location">
    <subcellularLocation>
        <location evidence="1">Membrane</location>
        <topology evidence="1">Single-pass membrane protein</topology>
    </subcellularLocation>
</comment>
<accession>A0A0F7TDN9</accession>
<dbReference type="RefSeq" id="WP_074541834.1">
    <property type="nucleotide sequence ID" value="NZ_LGMQ01000072.1"/>
</dbReference>
<feature type="domain" description="CofB-like beta-repeat" evidence="4">
    <location>
        <begin position="276"/>
        <end position="348"/>
    </location>
</feature>
<name>A0A0F7TDN9_ECOLX</name>
<dbReference type="GO" id="GO:0016020">
    <property type="term" value="C:membrane"/>
    <property type="evidence" value="ECO:0007669"/>
    <property type="project" value="UniProtKB-SubCell"/>
</dbReference>
<evidence type="ECO:0000313" key="6">
    <source>
        <dbReference type="EMBL" id="CEJ09701.1"/>
    </source>
</evidence>
<organism evidence="6">
    <name type="scientific">Escherichia coli</name>
    <dbReference type="NCBI Taxonomy" id="562"/>
    <lineage>
        <taxon>Bacteria</taxon>
        <taxon>Pseudomonadati</taxon>
        <taxon>Pseudomonadota</taxon>
        <taxon>Gammaproteobacteria</taxon>
        <taxon>Enterobacterales</taxon>
        <taxon>Enterobacteriaceae</taxon>
        <taxon>Escherichia</taxon>
    </lineage>
</organism>
<gene>
    <name evidence="6" type="primary">cofB</name>
</gene>
<evidence type="ECO:0000259" key="4">
    <source>
        <dbReference type="Pfam" id="PF22228"/>
    </source>
</evidence>
<protein>
    <submittedName>
        <fullName evidence="6">CofB protein</fullName>
    </submittedName>
</protein>
<reference evidence="6" key="2">
    <citation type="journal article" date="2015" name="Pathog. Dis.">
        <title>A putative, novel coli surface antigen 8B (CS8B) of enterotoxigenic Escherichia coli.</title>
        <authorList>
            <person name="Njoroge S.M."/>
            <person name="Boinett C.J."/>
            <person name="Made L.F."/>
            <person name="Ouko T.T."/>
            <person name="Fevre E.M."/>
            <person name="Thomson N.R."/>
            <person name="Kariuki S."/>
        </authorList>
    </citation>
    <scope>NUCLEOTIDE SEQUENCE</scope>
    <source>
        <strain evidence="6">ETEC_ESEI_111</strain>
    </source>
</reference>
<dbReference type="Pfam" id="PF22229">
    <property type="entry name" value="CofB_C"/>
    <property type="match status" value="1"/>
</dbReference>
<keyword evidence="2" id="KW-0812">Transmembrane</keyword>
<dbReference type="InterPro" id="IPR053971">
    <property type="entry name" value="CofB-like_b-rpt_dom"/>
</dbReference>
<feature type="transmembrane region" description="Helical" evidence="2">
    <location>
        <begin position="6"/>
        <end position="28"/>
    </location>
</feature>
<dbReference type="InterPro" id="IPR053972">
    <property type="entry name" value="CofB_C"/>
</dbReference>
<evidence type="ECO:0000259" key="5">
    <source>
        <dbReference type="Pfam" id="PF22229"/>
    </source>
</evidence>